<dbReference type="EC" id="2.7.7.89" evidence="9"/>
<dbReference type="NCBIfam" id="NF008292">
    <property type="entry name" value="PRK11072.1"/>
    <property type="match status" value="1"/>
</dbReference>
<keyword evidence="6" id="KW-0511">Multifunctional enzyme</keyword>
<dbReference type="Gene3D" id="1.20.120.330">
    <property type="entry name" value="Nucleotidyltransferases domain 2"/>
    <property type="match status" value="2"/>
</dbReference>
<dbReference type="Gene3D" id="1.20.120.1510">
    <property type="match status" value="1"/>
</dbReference>
<evidence type="ECO:0000256" key="5">
    <source>
        <dbReference type="ARBA" id="ARBA00022842"/>
    </source>
</evidence>
<keyword evidence="10" id="KW-1185">Reference proteome</keyword>
<feature type="domain" description="Glutamate-ammonia ligase adenylyltransferase repeated" evidence="7">
    <location>
        <begin position="505"/>
        <end position="741"/>
    </location>
</feature>
<dbReference type="Pfam" id="PF03710">
    <property type="entry name" value="GlnE"/>
    <property type="match status" value="2"/>
</dbReference>
<evidence type="ECO:0000256" key="1">
    <source>
        <dbReference type="ARBA" id="ARBA00022679"/>
    </source>
</evidence>
<feature type="domain" description="PII-uridylyltransferase/Glutamine-synthetase adenylyltransferase" evidence="8">
    <location>
        <begin position="260"/>
        <end position="398"/>
    </location>
</feature>
<comment type="caution">
    <text evidence="9">The sequence shown here is derived from an EMBL/GenBank/DDBJ whole genome shotgun (WGS) entry which is preliminary data.</text>
</comment>
<feature type="domain" description="Glutamate-ammonia ligase adenylyltransferase repeated" evidence="7">
    <location>
        <begin position="57"/>
        <end position="238"/>
    </location>
</feature>
<evidence type="ECO:0000256" key="4">
    <source>
        <dbReference type="ARBA" id="ARBA00022840"/>
    </source>
</evidence>
<dbReference type="PANTHER" id="PTHR30621">
    <property type="entry name" value="GLUTAMINE SYNTHETASE ADENYLYLTRANSFERASE"/>
    <property type="match status" value="1"/>
</dbReference>
<dbReference type="EMBL" id="JARYGZ010000001">
    <property type="protein sequence ID" value="MDH7639422.1"/>
    <property type="molecule type" value="Genomic_DNA"/>
</dbReference>
<dbReference type="NCBIfam" id="NF010706">
    <property type="entry name" value="PRK14108.1"/>
    <property type="match status" value="1"/>
</dbReference>
<sequence length="901" mass="96490">MSGANATQVRSALERALAHAPYLRRLAGREPDVAAALEQGDCTRALDLCGFSDASGDPVASRLRREKRRLALALAVGDLAGALTLEEVTGHLSRFADRALDRAIEAAIRERTPDAEPRGFVALALGKHGSGELNYSSDIDPILLFDPATLPRRASEEPVEAAVRIARRVVEIMQGTGDGYVFRIDLRLRPSPEATPLAIPVSAAISYYESSALPWERAAFIRARSAAGDIALGQEFLSAIRPFVWRRSLDFGALGEIRALTRRIRNHYEAGQRFGPGYDLKRGRGGIREVEFFAQIHQLIHGGRDPSLRAPATLDALAALGAAGLVGADDVAALSEAYRLYRTVEHRLQMVEDQQTHSLPRDSAALDNVARLDAREDGAALLDALRPHVERVGALYDSLDPPEDGALPREDEPLELALAAAGFTDAGTAAQRIAGWRGGGIRALRSPAAQQALEAVLPPLVAALGRAPDPATALNRFDAMLSRLPSAINLFRLLEARPQLAHLVGDVLSLAPTLAEMLGRRPELIDGLIDASALASPPDVGTLTRRFAGAGGEDYQALLDRVRRDVNELRFAEGVQIVSAVSDPLEVAAGYSRIAEGALVALTDATVAEFERAHGRIPGGELLILALGRFGGAALTHASDLDLVYLFTGDHLAESDGPKPLGATQYFNRLAQRVTAALSVPTAAGPLYEVDTRLRPSGTQGLLAVSLDSFARYQREGAWTWEHMALARARPVYGSGEARTALQSIIDGTLGRERDEASLLADAVKMRGDMARHKPPAGPLDVKLMDGGLVDLEFVIHVTQLVHRTGFDPRLRVAIGRLCEAGLLPDTLRPAYELLARLLVTLRLISPDAQEPSPAARDALVRARGVPDWPALLAALDAARQSVRQAWGAIVAQAGNLAGEA</sequence>
<keyword evidence="5" id="KW-0460">Magnesium</keyword>
<dbReference type="CDD" id="cd05401">
    <property type="entry name" value="NT_GlnE_GlnD_like"/>
    <property type="match status" value="2"/>
</dbReference>
<dbReference type="Pfam" id="PF08335">
    <property type="entry name" value="GlnD_UR_UTase"/>
    <property type="match status" value="2"/>
</dbReference>
<evidence type="ECO:0000256" key="3">
    <source>
        <dbReference type="ARBA" id="ARBA00022741"/>
    </source>
</evidence>
<dbReference type="InterPro" id="IPR043519">
    <property type="entry name" value="NT_sf"/>
</dbReference>
<evidence type="ECO:0000256" key="6">
    <source>
        <dbReference type="ARBA" id="ARBA00023268"/>
    </source>
</evidence>
<feature type="domain" description="PII-uridylyltransferase/Glutamine-synthetase adenylyltransferase" evidence="8">
    <location>
        <begin position="780"/>
        <end position="886"/>
    </location>
</feature>
<dbReference type="PANTHER" id="PTHR30621:SF0">
    <property type="entry name" value="BIFUNCTIONAL GLUTAMINE SYNTHETASE ADENYLYLTRANSFERASE_ADENYLYL-REMOVING ENZYME"/>
    <property type="match status" value="1"/>
</dbReference>
<keyword evidence="2 9" id="KW-0548">Nucleotidyltransferase</keyword>
<protein>
    <submittedName>
        <fullName evidence="9">Bifunctional [glutamine synthetase] adenylyltransferase/[glutamine synthetase]-adenylyl-L-tyrosine phosphorylase</fullName>
        <ecNumber evidence="9">2.7.7.89</ecNumber>
    </submittedName>
</protein>
<keyword evidence="4" id="KW-0067">ATP-binding</keyword>
<dbReference type="InterPro" id="IPR005190">
    <property type="entry name" value="GlnE_rpt_dom"/>
</dbReference>
<dbReference type="SUPFAM" id="SSF81301">
    <property type="entry name" value="Nucleotidyltransferase"/>
    <property type="match status" value="2"/>
</dbReference>
<evidence type="ECO:0000313" key="10">
    <source>
        <dbReference type="Proteomes" id="UP001160625"/>
    </source>
</evidence>
<keyword evidence="3" id="KW-0547">Nucleotide-binding</keyword>
<dbReference type="RefSeq" id="WP_281044689.1">
    <property type="nucleotide sequence ID" value="NZ_JARYGZ010000001.1"/>
</dbReference>
<evidence type="ECO:0000313" key="9">
    <source>
        <dbReference type="EMBL" id="MDH7639422.1"/>
    </source>
</evidence>
<evidence type="ECO:0000259" key="7">
    <source>
        <dbReference type="Pfam" id="PF03710"/>
    </source>
</evidence>
<name>A0ABT6N2Y1_9SPHN</name>
<dbReference type="SUPFAM" id="SSF81593">
    <property type="entry name" value="Nucleotidyltransferase substrate binding subunit/domain"/>
    <property type="match status" value="2"/>
</dbReference>
<accession>A0ABT6N2Y1</accession>
<organism evidence="9 10">
    <name type="scientific">Sphingomonas oryzagri</name>
    <dbReference type="NCBI Taxonomy" id="3042314"/>
    <lineage>
        <taxon>Bacteria</taxon>
        <taxon>Pseudomonadati</taxon>
        <taxon>Pseudomonadota</taxon>
        <taxon>Alphaproteobacteria</taxon>
        <taxon>Sphingomonadales</taxon>
        <taxon>Sphingomonadaceae</taxon>
        <taxon>Sphingomonas</taxon>
    </lineage>
</organism>
<evidence type="ECO:0000256" key="2">
    <source>
        <dbReference type="ARBA" id="ARBA00022695"/>
    </source>
</evidence>
<dbReference type="Proteomes" id="UP001160625">
    <property type="component" value="Unassembled WGS sequence"/>
</dbReference>
<reference evidence="9" key="1">
    <citation type="submission" date="2023-04" db="EMBL/GenBank/DDBJ databases">
        <title>Sphingomonas sp. MAHUQ-71 isolated from rice field.</title>
        <authorList>
            <person name="Huq M.A."/>
        </authorList>
    </citation>
    <scope>NUCLEOTIDE SEQUENCE</scope>
    <source>
        <strain evidence="9">MAHUQ-71</strain>
    </source>
</reference>
<keyword evidence="1 9" id="KW-0808">Transferase</keyword>
<dbReference type="InterPro" id="IPR013546">
    <property type="entry name" value="PII_UdlTrfase/GS_AdlTrfase"/>
</dbReference>
<dbReference type="InterPro" id="IPR023057">
    <property type="entry name" value="GlnE"/>
</dbReference>
<gene>
    <name evidence="9" type="ORF">QGN17_11840</name>
</gene>
<proteinExistence type="predicted"/>
<dbReference type="GO" id="GO:0047388">
    <property type="term" value="F:[glutamine synthetase]-adenylyl-L-tyrosine phosphorylase activity"/>
    <property type="evidence" value="ECO:0007669"/>
    <property type="project" value="UniProtKB-EC"/>
</dbReference>
<evidence type="ECO:0000259" key="8">
    <source>
        <dbReference type="Pfam" id="PF08335"/>
    </source>
</evidence>
<dbReference type="Gene3D" id="3.30.460.10">
    <property type="entry name" value="Beta Polymerase, domain 2"/>
    <property type="match status" value="2"/>
</dbReference>